<dbReference type="AlphaFoldDB" id="A0A1I7NF36"/>
<reference evidence="1 2" key="1">
    <citation type="submission" date="2016-10" db="EMBL/GenBank/DDBJ databases">
        <authorList>
            <person name="de Groot N.N."/>
        </authorList>
    </citation>
    <scope>NUCLEOTIDE SEQUENCE [LARGE SCALE GENOMIC DNA]</scope>
    <source>
        <strain evidence="1 2">IPL20</strain>
    </source>
</reference>
<dbReference type="EMBL" id="FPCK01000001">
    <property type="protein sequence ID" value="SFV33275.1"/>
    <property type="molecule type" value="Genomic_DNA"/>
</dbReference>
<organism evidence="1 2">
    <name type="scientific">Devosia crocina</name>
    <dbReference type="NCBI Taxonomy" id="429728"/>
    <lineage>
        <taxon>Bacteria</taxon>
        <taxon>Pseudomonadati</taxon>
        <taxon>Pseudomonadota</taxon>
        <taxon>Alphaproteobacteria</taxon>
        <taxon>Hyphomicrobiales</taxon>
        <taxon>Devosiaceae</taxon>
        <taxon>Devosia</taxon>
    </lineage>
</organism>
<dbReference type="Proteomes" id="UP000199074">
    <property type="component" value="Unassembled WGS sequence"/>
</dbReference>
<evidence type="ECO:0008006" key="3">
    <source>
        <dbReference type="Google" id="ProtNLM"/>
    </source>
</evidence>
<proteinExistence type="predicted"/>
<evidence type="ECO:0000313" key="2">
    <source>
        <dbReference type="Proteomes" id="UP000199074"/>
    </source>
</evidence>
<sequence>MSEPLRARDQRLAPRGLNREQAAAYIGISASTFDKLVEAGAMPRPRMAETRKIWDIHEIDRAFDELPHEGASLMAANQAGSAVSDWN</sequence>
<evidence type="ECO:0000313" key="1">
    <source>
        <dbReference type="EMBL" id="SFV33275.1"/>
    </source>
</evidence>
<dbReference type="RefSeq" id="WP_092423669.1">
    <property type="nucleotide sequence ID" value="NZ_FPCK01000001.1"/>
</dbReference>
<name>A0A1I7NF36_9HYPH</name>
<gene>
    <name evidence="1" type="ORF">SAMN05216456_1942</name>
</gene>
<keyword evidence="2" id="KW-1185">Reference proteome</keyword>
<dbReference type="OrthoDB" id="7220345at2"/>
<protein>
    <recommendedName>
        <fullName evidence="3">Helix-turn-helix domain-containing protein</fullName>
    </recommendedName>
</protein>
<accession>A0A1I7NF36</accession>
<dbReference type="STRING" id="429728.SAMN05216456_1942"/>